<proteinExistence type="predicted"/>
<organism evidence="1 2">
    <name type="scientific">Fuscibacter oryzae</name>
    <dbReference type="NCBI Taxonomy" id="2803939"/>
    <lineage>
        <taxon>Bacteria</taxon>
        <taxon>Pseudomonadati</taxon>
        <taxon>Pseudomonadota</taxon>
        <taxon>Alphaproteobacteria</taxon>
        <taxon>Rhodobacterales</taxon>
        <taxon>Paracoccaceae</taxon>
        <taxon>Fuscibacter</taxon>
    </lineage>
</organism>
<protein>
    <submittedName>
        <fullName evidence="1">Uncharacterized protein</fullName>
    </submittedName>
</protein>
<evidence type="ECO:0000313" key="1">
    <source>
        <dbReference type="EMBL" id="MBL4929343.1"/>
    </source>
</evidence>
<dbReference type="AlphaFoldDB" id="A0A8J7MS61"/>
<keyword evidence="2" id="KW-1185">Reference proteome</keyword>
<dbReference type="EMBL" id="JAESVP010000007">
    <property type="protein sequence ID" value="MBL4929343.1"/>
    <property type="molecule type" value="Genomic_DNA"/>
</dbReference>
<sequence length="137" mass="13609">MTSIMSDAMLNAGADAMEAAVGASPTIEIYTGARPATLATAPTGTLLATAVMPADWATAAAGGLKTLNAVTLPITVSGDAGYFLIKQGATRHWYGTVSRGAAYGGTGDLKMNRANESLVAGDSITVSGGSFGVGQPV</sequence>
<gene>
    <name evidence="1" type="ORF">JI744_14645</name>
</gene>
<dbReference type="Proteomes" id="UP000619033">
    <property type="component" value="Unassembled WGS sequence"/>
</dbReference>
<comment type="caution">
    <text evidence="1">The sequence shown here is derived from an EMBL/GenBank/DDBJ whole genome shotgun (WGS) entry which is preliminary data.</text>
</comment>
<evidence type="ECO:0000313" key="2">
    <source>
        <dbReference type="Proteomes" id="UP000619033"/>
    </source>
</evidence>
<dbReference type="RefSeq" id="WP_202661878.1">
    <property type="nucleotide sequence ID" value="NZ_JAESVP010000007.1"/>
</dbReference>
<reference evidence="1" key="1">
    <citation type="submission" date="2021-01" db="EMBL/GenBank/DDBJ databases">
        <title>Genome seq and assembly of Tabrizicola sp. KVB23.</title>
        <authorList>
            <person name="Chhetri G."/>
        </authorList>
    </citation>
    <scope>NUCLEOTIDE SEQUENCE</scope>
    <source>
        <strain evidence="1">KVB23</strain>
    </source>
</reference>
<accession>A0A8J7MS61</accession>
<name>A0A8J7MS61_9RHOB</name>